<accession>A0A051U946</accession>
<gene>
    <name evidence="2" type="ORF">K875_01598</name>
</gene>
<comment type="caution">
    <text evidence="2">The sequence shown here is derived from an EMBL/GenBank/DDBJ whole genome shotgun (WGS) entry which is preliminary data.</text>
</comment>
<evidence type="ECO:0000313" key="2">
    <source>
        <dbReference type="EMBL" id="KBZ65580.1"/>
    </source>
</evidence>
<keyword evidence="1" id="KW-0812">Transmembrane</keyword>
<name>A0A051U946_9MYCO</name>
<organism evidence="2 3">
    <name type="scientific">Mycobacterium [tuberculosis] TKK-01-0051</name>
    <dbReference type="NCBI Taxonomy" id="1324261"/>
    <lineage>
        <taxon>Bacteria</taxon>
        <taxon>Bacillati</taxon>
        <taxon>Actinomycetota</taxon>
        <taxon>Actinomycetes</taxon>
        <taxon>Mycobacteriales</taxon>
        <taxon>Mycobacteriaceae</taxon>
        <taxon>Mycobacterium</taxon>
        <taxon>Mycobacterium avium complex (MAC)</taxon>
    </lineage>
</organism>
<dbReference type="EMBL" id="JLXW01000004">
    <property type="protein sequence ID" value="KBZ65580.1"/>
    <property type="molecule type" value="Genomic_DNA"/>
</dbReference>
<dbReference type="Proteomes" id="UP000025947">
    <property type="component" value="Unassembled WGS sequence"/>
</dbReference>
<keyword evidence="3" id="KW-1185">Reference proteome</keyword>
<keyword evidence="1" id="KW-0472">Membrane</keyword>
<keyword evidence="1" id="KW-1133">Transmembrane helix</keyword>
<reference evidence="2 3" key="1">
    <citation type="submission" date="2014-04" db="EMBL/GenBank/DDBJ databases">
        <title>The Genome Sequence of Mycobacterium tuberculosis TKK-01-0051.</title>
        <authorList>
            <consortium name="The Broad Institute Genomics Platform"/>
            <consortium name="The Broad Institute Genome Sequencing Center for Infectious Disease"/>
            <person name="Earl A.M."/>
            <person name="Cohen K."/>
            <person name="Pym A."/>
            <person name="Bishai W."/>
            <person name="Maharaj K."/>
            <person name="Desjardins C."/>
            <person name="Abeel T."/>
            <person name="Young S."/>
            <person name="Zeng Q."/>
            <person name="Gargeya S."/>
            <person name="Abouelleil A."/>
            <person name="Alvarado L."/>
            <person name="Chapman S.B."/>
            <person name="Gainer-Dewar J."/>
            <person name="Goldberg J."/>
            <person name="Griggs A."/>
            <person name="Gujja S."/>
            <person name="Hansen M."/>
            <person name="Howarth C."/>
            <person name="Imamovic A."/>
            <person name="Larimer J."/>
            <person name="Murphy C."/>
            <person name="Naylor J."/>
            <person name="Pearson M."/>
            <person name="Poon T.W."/>
            <person name="Priest M."/>
            <person name="Roberts A."/>
            <person name="Saif S."/>
            <person name="Shea T."/>
            <person name="Sykes S."/>
            <person name="Wortman J."/>
            <person name="Nusbaum C."/>
            <person name="Birren B."/>
        </authorList>
    </citation>
    <scope>NUCLEOTIDE SEQUENCE [LARGE SCALE GENOMIC DNA]</scope>
    <source>
        <strain evidence="2 3">TKK-01-0051</strain>
    </source>
</reference>
<dbReference type="AlphaFoldDB" id="A0A051U946"/>
<evidence type="ECO:0000256" key="1">
    <source>
        <dbReference type="SAM" id="Phobius"/>
    </source>
</evidence>
<feature type="transmembrane region" description="Helical" evidence="1">
    <location>
        <begin position="29"/>
        <end position="47"/>
    </location>
</feature>
<protein>
    <submittedName>
        <fullName evidence="2">Uncharacterized protein</fullName>
    </submittedName>
</protein>
<dbReference type="HOGENOM" id="CLU_138494_0_0_11"/>
<dbReference type="PATRIC" id="fig|1324261.3.peg.1612"/>
<proteinExistence type="predicted"/>
<evidence type="ECO:0000313" key="3">
    <source>
        <dbReference type="Proteomes" id="UP000025947"/>
    </source>
</evidence>
<dbReference type="RefSeq" id="WP_044484391.1">
    <property type="nucleotide sequence ID" value="NZ_KK328284.1"/>
</dbReference>
<sequence>MNKTVPLGVCLIVGIELLALTQHDRRWVLAAAGIGLAVVLLGLRRALARGFDAGAEAGADELGDSLRRWLSTTETTIRWSEATRADWDRHLRPMLARRYEITTGQRQSKDPAAFHATGRMLFGAELWEWVNPNNVTRSGDREPGPGRAALEEILLRLEQV</sequence>